<protein>
    <submittedName>
        <fullName evidence="3">Uncharacterized protein</fullName>
    </submittedName>
</protein>
<dbReference type="Pfam" id="PF13824">
    <property type="entry name" value="zf-Mss51"/>
    <property type="match status" value="1"/>
</dbReference>
<feature type="domain" description="Mitochondrial splicing suppressor 51-like C-terminal" evidence="2">
    <location>
        <begin position="212"/>
        <end position="390"/>
    </location>
</feature>
<dbReference type="GO" id="GO:0070131">
    <property type="term" value="P:positive regulation of mitochondrial translation"/>
    <property type="evidence" value="ECO:0007669"/>
    <property type="project" value="EnsemblFungi"/>
</dbReference>
<evidence type="ECO:0000313" key="4">
    <source>
        <dbReference type="Proteomes" id="UP000094336"/>
    </source>
</evidence>
<dbReference type="InterPro" id="IPR032717">
    <property type="entry name" value="Mss51_Znf"/>
</dbReference>
<dbReference type="Proteomes" id="UP000094336">
    <property type="component" value="Unassembled WGS sequence"/>
</dbReference>
<dbReference type="GeneID" id="30144636"/>
<dbReference type="PANTHER" id="PTHR28069:SF1">
    <property type="entry name" value="PROTEIN MSS51, MITOCHONDRIAL"/>
    <property type="match status" value="1"/>
</dbReference>
<organism evidence="3 4">
    <name type="scientific">Babjeviella inositovora NRRL Y-12698</name>
    <dbReference type="NCBI Taxonomy" id="984486"/>
    <lineage>
        <taxon>Eukaryota</taxon>
        <taxon>Fungi</taxon>
        <taxon>Dikarya</taxon>
        <taxon>Ascomycota</taxon>
        <taxon>Saccharomycotina</taxon>
        <taxon>Pichiomycetes</taxon>
        <taxon>Serinales incertae sedis</taxon>
        <taxon>Babjeviella</taxon>
    </lineage>
</organism>
<reference evidence="4" key="1">
    <citation type="submission" date="2016-05" db="EMBL/GenBank/DDBJ databases">
        <title>Comparative genomics of biotechnologically important yeasts.</title>
        <authorList>
            <consortium name="DOE Joint Genome Institute"/>
            <person name="Riley R."/>
            <person name="Haridas S."/>
            <person name="Wolfe K.H."/>
            <person name="Lopes M.R."/>
            <person name="Hittinger C.T."/>
            <person name="Goker M."/>
            <person name="Salamov A."/>
            <person name="Wisecaver J."/>
            <person name="Long T.M."/>
            <person name="Aerts A.L."/>
            <person name="Barry K."/>
            <person name="Choi C."/>
            <person name="Clum A."/>
            <person name="Coughlan A.Y."/>
            <person name="Deshpande S."/>
            <person name="Douglass A.P."/>
            <person name="Hanson S.J."/>
            <person name="Klenk H.-P."/>
            <person name="Labutti K."/>
            <person name="Lapidus A."/>
            <person name="Lindquist E."/>
            <person name="Lipzen A."/>
            <person name="Meier-Kolthoff J.P."/>
            <person name="Ohm R.A."/>
            <person name="Otillar R.P."/>
            <person name="Pangilinan J."/>
            <person name="Peng Y."/>
            <person name="Rokas A."/>
            <person name="Rosa C.A."/>
            <person name="Scheuner C."/>
            <person name="Sibirny A.A."/>
            <person name="Slot J.C."/>
            <person name="Stielow J.B."/>
            <person name="Sun H."/>
            <person name="Kurtzman C.P."/>
            <person name="Blackwell M."/>
            <person name="Grigoriev I.V."/>
            <person name="Jeffries T.W."/>
        </authorList>
    </citation>
    <scope>NUCLEOTIDE SEQUENCE [LARGE SCALE GENOMIC DNA]</scope>
    <source>
        <strain evidence="4">NRRL Y-12698</strain>
    </source>
</reference>
<dbReference type="PANTHER" id="PTHR28069">
    <property type="entry name" value="GH20023P"/>
    <property type="match status" value="1"/>
</dbReference>
<dbReference type="GO" id="GO:0033617">
    <property type="term" value="P:mitochondrial respiratory chain complex IV assembly"/>
    <property type="evidence" value="ECO:0007669"/>
    <property type="project" value="EnsemblFungi"/>
</dbReference>
<dbReference type="OrthoDB" id="5282002at2759"/>
<keyword evidence="4" id="KW-1185">Reference proteome</keyword>
<proteinExistence type="predicted"/>
<evidence type="ECO:0000259" key="2">
    <source>
        <dbReference type="Pfam" id="PF20179"/>
    </source>
</evidence>
<dbReference type="RefSeq" id="XP_018986737.1">
    <property type="nucleotide sequence ID" value="XM_019126782.1"/>
</dbReference>
<dbReference type="STRING" id="984486.A0A1E3QUP8"/>
<evidence type="ECO:0000313" key="3">
    <source>
        <dbReference type="EMBL" id="ODQ81409.1"/>
    </source>
</evidence>
<evidence type="ECO:0000259" key="1">
    <source>
        <dbReference type="Pfam" id="PF13824"/>
    </source>
</evidence>
<feature type="domain" description="Mitochondrial splicing suppressor 51 zinc-finger" evidence="1">
    <location>
        <begin position="69"/>
        <end position="120"/>
    </location>
</feature>
<name>A0A1E3QUP8_9ASCO</name>
<dbReference type="Pfam" id="PF20179">
    <property type="entry name" value="MSS51_C"/>
    <property type="match status" value="1"/>
</dbReference>
<dbReference type="EMBL" id="KV454427">
    <property type="protein sequence ID" value="ODQ81409.1"/>
    <property type="molecule type" value="Genomic_DNA"/>
</dbReference>
<sequence>MLSRHIQQAPAGLASKRSFFGFFKAKPDANDKGDLTVPVPTEENRFYPWDLSPCADLRTRAASIRARAKCPVTSKPINYACPYSGIPTHHSREAWEKDTAYHATKKYETLRKVNVFEHDIRSGREFPEFDFPNEQDPDRRVNFINWDMFFYTRGFFSMDTEFQRATSTKMLSYPLTIGSVLNQYTPYALEPKGPVTLEGLKSLAALRYTLYPAKRQSTWKERPMRIFILGARAESQLPGPVWKQLTMLHPGVEFEIHFIGPEAYFDRAKNQYLYLNNSKTVERVDSTLSLQFHTEFFHVLHEATDFFPYDPYLDVFFCFHPGFGSPECKEMWAKSIPALLESKCAVFVSSYNDEDLATDYQHLTSTYEKDMDILFKPTENLYGATKWELNDMNPHETFQFNQQIFGFRGKRYHTVHKGDA</sequence>
<dbReference type="GO" id="GO:0005739">
    <property type="term" value="C:mitochondrion"/>
    <property type="evidence" value="ECO:0007669"/>
    <property type="project" value="GOC"/>
</dbReference>
<dbReference type="GO" id="GO:0045182">
    <property type="term" value="F:translation regulator activity"/>
    <property type="evidence" value="ECO:0007669"/>
    <property type="project" value="EnsemblFungi"/>
</dbReference>
<dbReference type="InterPro" id="IPR046824">
    <property type="entry name" value="Mss51-like_C"/>
</dbReference>
<gene>
    <name evidence="3" type="ORF">BABINDRAFT_106955</name>
</gene>
<accession>A0A1E3QUP8</accession>
<dbReference type="AlphaFoldDB" id="A0A1E3QUP8"/>